<protein>
    <submittedName>
        <fullName evidence="1">Uncharacterized protein</fullName>
    </submittedName>
</protein>
<sequence>MRTKLASVATAAALAVTGVTYIVTTPDSALAQEATTDTAVTAPEGRMKPPARGQIMEGVLGDLVDDGTITQGQADAITAAMQAKAAEIREKFPEGRQGRRGPGDRGVIKAMLEDGVIDADELASLGDGHPFNNPDGPAAQYLDDGQLTIDELQALREQFRANHPRPPGPSGVES</sequence>
<accession>A0A3B0SCX7</accession>
<dbReference type="EMBL" id="UOEK01000228">
    <property type="protein sequence ID" value="VAW02150.1"/>
    <property type="molecule type" value="Genomic_DNA"/>
</dbReference>
<gene>
    <name evidence="1" type="ORF">MNBD_ACTINO02-552</name>
</gene>
<name>A0A3B0SCX7_9ZZZZ</name>
<evidence type="ECO:0000313" key="1">
    <source>
        <dbReference type="EMBL" id="VAW02150.1"/>
    </source>
</evidence>
<organism evidence="1">
    <name type="scientific">hydrothermal vent metagenome</name>
    <dbReference type="NCBI Taxonomy" id="652676"/>
    <lineage>
        <taxon>unclassified sequences</taxon>
        <taxon>metagenomes</taxon>
        <taxon>ecological metagenomes</taxon>
    </lineage>
</organism>
<reference evidence="1" key="1">
    <citation type="submission" date="2018-06" db="EMBL/GenBank/DDBJ databases">
        <authorList>
            <person name="Zhirakovskaya E."/>
        </authorList>
    </citation>
    <scope>NUCLEOTIDE SEQUENCE</scope>
</reference>
<proteinExistence type="predicted"/>
<dbReference type="AlphaFoldDB" id="A0A3B0SCX7"/>